<keyword evidence="3" id="KW-0540">Nuclease</keyword>
<accession>A0A081K9C5</accession>
<dbReference type="InterPro" id="IPR050556">
    <property type="entry name" value="Type_II_TA_system_RNase"/>
</dbReference>
<sequence length="138" mass="15617">MYLIDTNVVSELRKKKKANPGVQSFFKTAEQQASLLFLSVITVGELRRGVEKIRYRGDHIQAKQLETWLNTLIDEYQSRILDFGATDAQVWGKLRVPHYENAIDKQIAATAITYDLVVVTRNTDDFAGTGANVLNPFK</sequence>
<dbReference type="Gene3D" id="3.40.50.1010">
    <property type="entry name" value="5'-nuclease"/>
    <property type="match status" value="1"/>
</dbReference>
<evidence type="ECO:0000256" key="4">
    <source>
        <dbReference type="ARBA" id="ARBA00022723"/>
    </source>
</evidence>
<dbReference type="Proteomes" id="UP000027997">
    <property type="component" value="Unassembled WGS sequence"/>
</dbReference>
<gene>
    <name evidence="9" type="ORF">GV64_08345</name>
</gene>
<feature type="domain" description="PIN" evidence="8">
    <location>
        <begin position="2"/>
        <end position="127"/>
    </location>
</feature>
<dbReference type="PANTHER" id="PTHR33653">
    <property type="entry name" value="RIBONUCLEASE VAPC2"/>
    <property type="match status" value="1"/>
</dbReference>
<evidence type="ECO:0000256" key="1">
    <source>
        <dbReference type="ARBA" id="ARBA00001946"/>
    </source>
</evidence>
<dbReference type="RefSeq" id="WP_020580637.1">
    <property type="nucleotide sequence ID" value="NZ_JOJP01000001.1"/>
</dbReference>
<dbReference type="eggNOG" id="COG1487">
    <property type="taxonomic scope" value="Bacteria"/>
</dbReference>
<protein>
    <submittedName>
        <fullName evidence="9">Recombinase</fullName>
    </submittedName>
</protein>
<proteinExistence type="inferred from homology"/>
<keyword evidence="6" id="KW-0460">Magnesium</keyword>
<organism evidence="9 10">
    <name type="scientific">Endozoicomonas elysicola</name>
    <dbReference type="NCBI Taxonomy" id="305900"/>
    <lineage>
        <taxon>Bacteria</taxon>
        <taxon>Pseudomonadati</taxon>
        <taxon>Pseudomonadota</taxon>
        <taxon>Gammaproteobacteria</taxon>
        <taxon>Oceanospirillales</taxon>
        <taxon>Endozoicomonadaceae</taxon>
        <taxon>Endozoicomonas</taxon>
    </lineage>
</organism>
<dbReference type="CDD" id="cd18746">
    <property type="entry name" value="PIN_VapC4-5_FitB-like"/>
    <property type="match status" value="1"/>
</dbReference>
<evidence type="ECO:0000256" key="2">
    <source>
        <dbReference type="ARBA" id="ARBA00022649"/>
    </source>
</evidence>
<evidence type="ECO:0000313" key="9">
    <source>
        <dbReference type="EMBL" id="KEI70751.1"/>
    </source>
</evidence>
<dbReference type="GO" id="GO:0004518">
    <property type="term" value="F:nuclease activity"/>
    <property type="evidence" value="ECO:0007669"/>
    <property type="project" value="UniProtKB-KW"/>
</dbReference>
<keyword evidence="2" id="KW-1277">Toxin-antitoxin system</keyword>
<dbReference type="GO" id="GO:0046872">
    <property type="term" value="F:metal ion binding"/>
    <property type="evidence" value="ECO:0007669"/>
    <property type="project" value="UniProtKB-KW"/>
</dbReference>
<keyword evidence="5" id="KW-0378">Hydrolase</keyword>
<dbReference type="AlphaFoldDB" id="A0A081K9C5"/>
<dbReference type="SUPFAM" id="SSF88723">
    <property type="entry name" value="PIN domain-like"/>
    <property type="match status" value="1"/>
</dbReference>
<comment type="caution">
    <text evidence="9">The sequence shown here is derived from an EMBL/GenBank/DDBJ whole genome shotgun (WGS) entry which is preliminary data.</text>
</comment>
<evidence type="ECO:0000256" key="3">
    <source>
        <dbReference type="ARBA" id="ARBA00022722"/>
    </source>
</evidence>
<evidence type="ECO:0000256" key="6">
    <source>
        <dbReference type="ARBA" id="ARBA00022842"/>
    </source>
</evidence>
<keyword evidence="4" id="KW-0479">Metal-binding</keyword>
<dbReference type="EMBL" id="JOJP01000001">
    <property type="protein sequence ID" value="KEI70751.1"/>
    <property type="molecule type" value="Genomic_DNA"/>
</dbReference>
<dbReference type="Pfam" id="PF01850">
    <property type="entry name" value="PIN"/>
    <property type="match status" value="1"/>
</dbReference>
<evidence type="ECO:0000259" key="8">
    <source>
        <dbReference type="Pfam" id="PF01850"/>
    </source>
</evidence>
<dbReference type="STRING" id="305900.GV64_08345"/>
<comment type="similarity">
    <text evidence="7">Belongs to the PINc/VapC protein family.</text>
</comment>
<dbReference type="InterPro" id="IPR029060">
    <property type="entry name" value="PIN-like_dom_sf"/>
</dbReference>
<keyword evidence="10" id="KW-1185">Reference proteome</keyword>
<name>A0A081K9C5_9GAMM</name>
<evidence type="ECO:0000256" key="5">
    <source>
        <dbReference type="ARBA" id="ARBA00022801"/>
    </source>
</evidence>
<reference evidence="9 10" key="1">
    <citation type="submission" date="2014-06" db="EMBL/GenBank/DDBJ databases">
        <title>Whole Genome Sequences of Three Symbiotic Endozoicomonas Bacteria.</title>
        <authorList>
            <person name="Neave M.J."/>
            <person name="Apprill A."/>
            <person name="Voolstra C.R."/>
        </authorList>
    </citation>
    <scope>NUCLEOTIDE SEQUENCE [LARGE SCALE GENOMIC DNA]</scope>
    <source>
        <strain evidence="9 10">DSM 22380</strain>
    </source>
</reference>
<dbReference type="GO" id="GO:0016787">
    <property type="term" value="F:hydrolase activity"/>
    <property type="evidence" value="ECO:0007669"/>
    <property type="project" value="UniProtKB-KW"/>
</dbReference>
<comment type="cofactor">
    <cofactor evidence="1">
        <name>Mg(2+)</name>
        <dbReference type="ChEBI" id="CHEBI:18420"/>
    </cofactor>
</comment>
<dbReference type="InterPro" id="IPR002716">
    <property type="entry name" value="PIN_dom"/>
</dbReference>
<evidence type="ECO:0000256" key="7">
    <source>
        <dbReference type="ARBA" id="ARBA00038093"/>
    </source>
</evidence>
<dbReference type="PANTHER" id="PTHR33653:SF1">
    <property type="entry name" value="RIBONUCLEASE VAPC2"/>
    <property type="match status" value="1"/>
</dbReference>
<evidence type="ECO:0000313" key="10">
    <source>
        <dbReference type="Proteomes" id="UP000027997"/>
    </source>
</evidence>